<accession>A0A381PEE5</accession>
<evidence type="ECO:0000259" key="1">
    <source>
        <dbReference type="Pfam" id="PF12705"/>
    </source>
</evidence>
<dbReference type="EMBL" id="UINC01000958">
    <property type="protein sequence ID" value="SUZ65385.1"/>
    <property type="molecule type" value="Genomic_DNA"/>
</dbReference>
<feature type="domain" description="PD-(D/E)XK endonuclease-like" evidence="1">
    <location>
        <begin position="69"/>
        <end position="305"/>
    </location>
</feature>
<name>A0A381PEE5_9ZZZZ</name>
<evidence type="ECO:0000313" key="2">
    <source>
        <dbReference type="EMBL" id="SUZ65385.1"/>
    </source>
</evidence>
<dbReference type="Pfam" id="PF12705">
    <property type="entry name" value="PDDEXK_1"/>
    <property type="match status" value="1"/>
</dbReference>
<gene>
    <name evidence="2" type="ORF">METZ01_LOCUS18239</name>
</gene>
<dbReference type="InterPro" id="IPR038726">
    <property type="entry name" value="PDDEXK_AddAB-type"/>
</dbReference>
<feature type="non-terminal residue" evidence="2">
    <location>
        <position position="1"/>
    </location>
</feature>
<dbReference type="InterPro" id="IPR011604">
    <property type="entry name" value="PDDEXK-like_dom_sf"/>
</dbReference>
<organism evidence="2">
    <name type="scientific">marine metagenome</name>
    <dbReference type="NCBI Taxonomy" id="408172"/>
    <lineage>
        <taxon>unclassified sequences</taxon>
        <taxon>metagenomes</taxon>
        <taxon>ecological metagenomes</taxon>
    </lineage>
</organism>
<sequence>VEPSNAPSTDDGLNPAQQAVLDQLGASADQRPQFADDLRHHLRSAIETAVEPHLDGLPAGEDLFVHKHRLAQVHGCEAKFLADEAEEFEWRVPTARGTIVHKAVELAVNWRREVEPPTLIDEALARYEADSGSLGHWLRGCGEVDRAELRSEALDAFTKYMECWPPLKPAWRPVTESRLRAELCGGRLILAGKVDLTLGSARGQQAGKVIVDLKTGGSQPVHREDLRFYALVETLRIGVPPRLLASYYLDQAHFVPEAVTEDTLMAAAARLSDGVGRLVGLLYGDRTPSRIPGPPCRWCPAFDTCDEGKAHRAEFDDSD</sequence>
<reference evidence="2" key="1">
    <citation type="submission" date="2018-05" db="EMBL/GenBank/DDBJ databases">
        <authorList>
            <person name="Lanie J.A."/>
            <person name="Ng W.-L."/>
            <person name="Kazmierczak K.M."/>
            <person name="Andrzejewski T.M."/>
            <person name="Davidsen T.M."/>
            <person name="Wayne K.J."/>
            <person name="Tettelin H."/>
            <person name="Glass J.I."/>
            <person name="Rusch D."/>
            <person name="Podicherti R."/>
            <person name="Tsui H.-C.T."/>
            <person name="Winkler M.E."/>
        </authorList>
    </citation>
    <scope>NUCLEOTIDE SEQUENCE</scope>
</reference>
<dbReference type="Gene3D" id="3.90.320.10">
    <property type="match status" value="1"/>
</dbReference>
<dbReference type="AlphaFoldDB" id="A0A381PEE5"/>
<protein>
    <recommendedName>
        <fullName evidence="1">PD-(D/E)XK endonuclease-like domain-containing protein</fullName>
    </recommendedName>
</protein>
<proteinExistence type="predicted"/>